<proteinExistence type="predicted"/>
<gene>
    <name evidence="2" type="ORF">SFRICE_033151</name>
</gene>
<dbReference type="EMBL" id="ODYU01011477">
    <property type="protein sequence ID" value="SOQ57232.1"/>
    <property type="molecule type" value="Genomic_DNA"/>
</dbReference>
<evidence type="ECO:0000256" key="1">
    <source>
        <dbReference type="SAM" id="MobiDB-lite"/>
    </source>
</evidence>
<dbReference type="AlphaFoldDB" id="A0A2H1WW66"/>
<name>A0A2H1WW66_SPOFR</name>
<accession>A0A2H1WW66</accession>
<feature type="region of interest" description="Disordered" evidence="1">
    <location>
        <begin position="126"/>
        <end position="153"/>
    </location>
</feature>
<reference evidence="2" key="1">
    <citation type="submission" date="2016-07" db="EMBL/GenBank/DDBJ databases">
        <authorList>
            <person name="Bretaudeau A."/>
        </authorList>
    </citation>
    <scope>NUCLEOTIDE SEQUENCE</scope>
    <source>
        <strain evidence="2">Rice</strain>
        <tissue evidence="2">Whole body</tissue>
    </source>
</reference>
<organism evidence="2">
    <name type="scientific">Spodoptera frugiperda</name>
    <name type="common">Fall armyworm</name>
    <dbReference type="NCBI Taxonomy" id="7108"/>
    <lineage>
        <taxon>Eukaryota</taxon>
        <taxon>Metazoa</taxon>
        <taxon>Ecdysozoa</taxon>
        <taxon>Arthropoda</taxon>
        <taxon>Hexapoda</taxon>
        <taxon>Insecta</taxon>
        <taxon>Pterygota</taxon>
        <taxon>Neoptera</taxon>
        <taxon>Endopterygota</taxon>
        <taxon>Lepidoptera</taxon>
        <taxon>Glossata</taxon>
        <taxon>Ditrysia</taxon>
        <taxon>Noctuoidea</taxon>
        <taxon>Noctuidae</taxon>
        <taxon>Amphipyrinae</taxon>
        <taxon>Spodoptera</taxon>
    </lineage>
</organism>
<sequence length="274" mass="30460">MEIFMDLSRLGDDGALSNSYQLKPLRCSSSAYGCDPFTAPPHSYSCFLSRSPGNPLDSPQLCVGISLPGPHLWWSDGSMRMGLVLVGWRANLAYLLQTRTYGGKRSLLDPRSPEYLPRRMRREELRSFTHRPGKGADGSPDDKQLPPPMDTRNTSGVTSALPAFWASEWLDYYSLELGLELDLGPLMFQYYFKQKIHLHFWKEIAKTLNSLCGLSGQVGGTECGYNLMTSPALGEAGGTVRLLLTENHPVPSPALSWSPRNLLRCPQLQNSYTA</sequence>
<evidence type="ECO:0000313" key="2">
    <source>
        <dbReference type="EMBL" id="SOQ57232.1"/>
    </source>
</evidence>
<protein>
    <submittedName>
        <fullName evidence="2">SFRICE_033151</fullName>
    </submittedName>
</protein>